<dbReference type="Pfam" id="PF00887">
    <property type="entry name" value="ACBP"/>
    <property type="match status" value="1"/>
</dbReference>
<dbReference type="SUPFAM" id="SSF47027">
    <property type="entry name" value="Acyl-CoA binding protein"/>
    <property type="match status" value="1"/>
</dbReference>
<name>A0A5E4UNE9_9BURK</name>
<dbReference type="InterPro" id="IPR000582">
    <property type="entry name" value="Acyl-CoA-binding_protein"/>
</dbReference>
<dbReference type="EMBL" id="CABPRZ010000007">
    <property type="protein sequence ID" value="VVE01456.1"/>
    <property type="molecule type" value="Genomic_DNA"/>
</dbReference>
<dbReference type="Proteomes" id="UP000414233">
    <property type="component" value="Unassembled WGS sequence"/>
</dbReference>
<gene>
    <name evidence="3" type="ORF">PTE30175_02083</name>
</gene>
<protein>
    <submittedName>
        <fullName evidence="3">Acyl-CoA-binding protein</fullName>
    </submittedName>
</protein>
<dbReference type="GO" id="GO:0000062">
    <property type="term" value="F:fatty-acyl-CoA binding"/>
    <property type="evidence" value="ECO:0007669"/>
    <property type="project" value="InterPro"/>
</dbReference>
<reference evidence="3 4" key="1">
    <citation type="submission" date="2019-08" db="EMBL/GenBank/DDBJ databases">
        <authorList>
            <person name="Peeters C."/>
        </authorList>
    </citation>
    <scope>NUCLEOTIDE SEQUENCE [LARGE SCALE GENOMIC DNA]</scope>
    <source>
        <strain evidence="3 4">LMG 30175</strain>
    </source>
</reference>
<evidence type="ECO:0000313" key="3">
    <source>
        <dbReference type="EMBL" id="VVE01456.1"/>
    </source>
</evidence>
<organism evidence="3 4">
    <name type="scientific">Pandoraea terrae</name>
    <dbReference type="NCBI Taxonomy" id="1537710"/>
    <lineage>
        <taxon>Bacteria</taxon>
        <taxon>Pseudomonadati</taxon>
        <taxon>Pseudomonadota</taxon>
        <taxon>Betaproteobacteria</taxon>
        <taxon>Burkholderiales</taxon>
        <taxon>Burkholderiaceae</taxon>
        <taxon>Pandoraea</taxon>
    </lineage>
</organism>
<evidence type="ECO:0000256" key="1">
    <source>
        <dbReference type="ARBA" id="ARBA00023121"/>
    </source>
</evidence>
<dbReference type="PRINTS" id="PR00689">
    <property type="entry name" value="ACOABINDINGP"/>
</dbReference>
<dbReference type="PROSITE" id="PS51228">
    <property type="entry name" value="ACB_2"/>
    <property type="match status" value="1"/>
</dbReference>
<sequence length="85" mass="9495">MNDLQTRFEAAVAASKTLTERPDNLTLLRIYALYKQSTHGDVDGKRPGMMEMVDRAKYDAWSMLKGTPADDAKTAYVALIESLRA</sequence>
<evidence type="ECO:0000259" key="2">
    <source>
        <dbReference type="PROSITE" id="PS51228"/>
    </source>
</evidence>
<dbReference type="InterPro" id="IPR035984">
    <property type="entry name" value="Acyl-CoA-binding_sf"/>
</dbReference>
<dbReference type="PANTHER" id="PTHR23310">
    <property type="entry name" value="ACYL-COA-BINDING PROTEIN, ACBP"/>
    <property type="match status" value="1"/>
</dbReference>
<feature type="domain" description="ACB" evidence="2">
    <location>
        <begin position="4"/>
        <end position="85"/>
    </location>
</feature>
<keyword evidence="4" id="KW-1185">Reference proteome</keyword>
<dbReference type="PANTHER" id="PTHR23310:SF62">
    <property type="entry name" value="ACYL-COA BINDING PROTEIN 1, ISOFORM A"/>
    <property type="match status" value="1"/>
</dbReference>
<dbReference type="RefSeq" id="WP_150696983.1">
    <property type="nucleotide sequence ID" value="NZ_CABPRZ010000007.1"/>
</dbReference>
<accession>A0A5E4UNE9</accession>
<dbReference type="Gene3D" id="1.20.80.10">
    <property type="match status" value="1"/>
</dbReference>
<dbReference type="GO" id="GO:0006631">
    <property type="term" value="P:fatty acid metabolic process"/>
    <property type="evidence" value="ECO:0007669"/>
    <property type="project" value="TreeGrafter"/>
</dbReference>
<dbReference type="AlphaFoldDB" id="A0A5E4UNE9"/>
<evidence type="ECO:0000313" key="4">
    <source>
        <dbReference type="Proteomes" id="UP000414233"/>
    </source>
</evidence>
<keyword evidence="1" id="KW-0446">Lipid-binding</keyword>
<dbReference type="InterPro" id="IPR014352">
    <property type="entry name" value="FERM/acyl-CoA-bd_prot_sf"/>
</dbReference>
<dbReference type="OrthoDB" id="5625302at2"/>
<proteinExistence type="predicted"/>